<evidence type="ECO:0000313" key="2">
    <source>
        <dbReference type="Proteomes" id="UP000306319"/>
    </source>
</evidence>
<dbReference type="EMBL" id="SRYB01000041">
    <property type="protein sequence ID" value="TGY76326.1"/>
    <property type="molecule type" value="Genomic_DNA"/>
</dbReference>
<dbReference type="Proteomes" id="UP000306319">
    <property type="component" value="Unassembled WGS sequence"/>
</dbReference>
<name>A0AC61RD02_9BACT</name>
<organism evidence="1 2">
    <name type="scientific">Lepagella muris</name>
    <dbReference type="NCBI Taxonomy" id="3032870"/>
    <lineage>
        <taxon>Bacteria</taxon>
        <taxon>Pseudomonadati</taxon>
        <taxon>Bacteroidota</taxon>
        <taxon>Bacteroidia</taxon>
        <taxon>Bacteroidales</taxon>
        <taxon>Muribaculaceae</taxon>
        <taxon>Lepagella</taxon>
    </lineage>
</organism>
<gene>
    <name evidence="1" type="ORF">E5331_18225</name>
</gene>
<accession>A0AC61RD02</accession>
<sequence>MNHRLQLSGLNRAQLVNETIDLMYIIIGIAIYSLGFTIFILPHHIVIGGMAGFSTLIYYASSQTIPVAVTMYGTNILLLICGYKFLGKGFVLRTIFGATVLSLIIGCMEGYFTSHPPLVTDRTMSVAMGSILLGIGIGVYYSHHGTTGGTDIVAAVMSKISNVSMGRVMMIVDISIVACSFFLPFDGDMEARIQSRTQSIIYGWLAIFIYSYIADKFVYEGRQTVQFLIISDAWNKIAYRITHETGRGVTTWNGQGYWTEQERKMMMVWCRKGDTHAIYRIVKDEDQTAYITTSYVKSVYGNGFDALKLKKRKRIQTPPSKE</sequence>
<keyword evidence="2" id="KW-1185">Reference proteome</keyword>
<comment type="caution">
    <text evidence="1">The sequence shown here is derived from an EMBL/GenBank/DDBJ whole genome shotgun (WGS) entry which is preliminary data.</text>
</comment>
<proteinExistence type="predicted"/>
<reference evidence="1" key="1">
    <citation type="submission" date="2019-04" db="EMBL/GenBank/DDBJ databases">
        <title>Microbes associate with the intestines of laboratory mice.</title>
        <authorList>
            <person name="Navarre W."/>
            <person name="Wong E."/>
            <person name="Huang K."/>
            <person name="Tropini C."/>
            <person name="Ng K."/>
            <person name="Yu B."/>
        </authorList>
    </citation>
    <scope>NUCLEOTIDE SEQUENCE</scope>
    <source>
        <strain evidence="1">NM04_E33</strain>
    </source>
</reference>
<evidence type="ECO:0000313" key="1">
    <source>
        <dbReference type="EMBL" id="TGY76326.1"/>
    </source>
</evidence>
<protein>
    <submittedName>
        <fullName evidence="1">YitT family protein</fullName>
    </submittedName>
</protein>